<sequence>MVEKSFTLYPLGGLGEIGMNCMLYRTDRSLVMVDCGLMFPEDYHFGVDVVIPCFDFVLRNKKMLNGIVLTHGHEDHIGALPWLLQNVDVPVYGSEFTLGLVENKLREHDLDRWADLRPVRPYDRLLLGDFRFNFFPVCHSIIEGFGLGIETPAGRVVHTGDFKIDRNPLGGHATDLAAFRKFSDEGVRLMLSDSTNVGSEGFALTEREIKVSLREIFNTAKGRILVSLFSSHIQRIQEIFDLADAEGRKVAVSGKSLHRNIELARDQGHLKVPKGTFIELDALEQYGDSQLVLLVTGSQGEPLAALSRIAMGEHRQLSVRPDDLFILSSRFIPGNVKAINRVINNLYRLGAEVLYEKMHGIHASGHAHAGELTLMLQTVRPEYFIPVHGEYRHLVKHRRLAVDCGVEDEKSLVVENGQPVTFHEDGAIELPQRIAADKILVDGKGVGDVGQSVLKERQLLAGEGMVIVVLVVDEASGEISMGPDIMSKGFVFEQQYMHLLDDAKCIVLDVHENIPPGDTAKLKERIRSALRRFFRKVLGRDPVVVPLVISI</sequence>
<feature type="domain" description="Metallo-beta-lactamase" evidence="10">
    <location>
        <begin position="18"/>
        <end position="213"/>
    </location>
</feature>
<evidence type="ECO:0000256" key="8">
    <source>
        <dbReference type="ARBA" id="ARBA00022884"/>
    </source>
</evidence>
<dbReference type="SUPFAM" id="SSF56281">
    <property type="entry name" value="Metallo-hydrolase/oxidoreductase"/>
    <property type="match status" value="1"/>
</dbReference>
<evidence type="ECO:0000256" key="4">
    <source>
        <dbReference type="ARBA" id="ARBA00022759"/>
    </source>
</evidence>
<dbReference type="InterPro" id="IPR001587">
    <property type="entry name" value="RNase_J_CS"/>
</dbReference>
<dbReference type="Gene3D" id="3.10.20.580">
    <property type="match status" value="1"/>
</dbReference>
<comment type="similarity">
    <text evidence="9">Belongs to the metallo-beta-lactamase superfamily. RNA-metabolizing metallo-beta-lactamase-like family. Bacterial RNase J subfamily.</text>
</comment>
<dbReference type="Pfam" id="PF17770">
    <property type="entry name" value="RNase_J_C"/>
    <property type="match status" value="1"/>
</dbReference>
<dbReference type="CDD" id="cd07714">
    <property type="entry name" value="RNaseJ_MBL-fold"/>
    <property type="match status" value="1"/>
</dbReference>
<dbReference type="RefSeq" id="WP_371387891.1">
    <property type="nucleotide sequence ID" value="NZ_JBGLYH010000067.1"/>
</dbReference>
<dbReference type="Proteomes" id="UP001568698">
    <property type="component" value="Unassembled WGS sequence"/>
</dbReference>
<dbReference type="InterPro" id="IPR041636">
    <property type="entry name" value="RNase_J_C"/>
</dbReference>
<keyword evidence="5 9" id="KW-0378">Hydrolase</keyword>
<keyword evidence="4 9" id="KW-0255">Endonuclease</keyword>
<evidence type="ECO:0000313" key="11">
    <source>
        <dbReference type="EMBL" id="MEZ7198400.1"/>
    </source>
</evidence>
<dbReference type="InterPro" id="IPR036866">
    <property type="entry name" value="RibonucZ/Hydroxyglut_hydro"/>
</dbReference>
<name>A0ABV4K8N3_9BACT</name>
<keyword evidence="6" id="KW-0862">Zinc</keyword>
<organism evidence="11 12">
    <name type="scientific">Pseudodesulfovibrio karagichevae</name>
    <dbReference type="NCBI Taxonomy" id="3239305"/>
    <lineage>
        <taxon>Bacteria</taxon>
        <taxon>Pseudomonadati</taxon>
        <taxon>Thermodesulfobacteriota</taxon>
        <taxon>Desulfovibrionia</taxon>
        <taxon>Desulfovibrionales</taxon>
        <taxon>Desulfovibrionaceae</taxon>
    </lineage>
</organism>
<evidence type="ECO:0000313" key="12">
    <source>
        <dbReference type="Proteomes" id="UP001568698"/>
    </source>
</evidence>
<evidence type="ECO:0000256" key="6">
    <source>
        <dbReference type="ARBA" id="ARBA00022833"/>
    </source>
</evidence>
<evidence type="ECO:0000256" key="2">
    <source>
        <dbReference type="ARBA" id="ARBA00022722"/>
    </source>
</evidence>
<evidence type="ECO:0000256" key="1">
    <source>
        <dbReference type="ARBA" id="ARBA00022490"/>
    </source>
</evidence>
<dbReference type="InterPro" id="IPR001279">
    <property type="entry name" value="Metallo-B-lactamas"/>
</dbReference>
<dbReference type="SMART" id="SM00849">
    <property type="entry name" value="Lactamase_B"/>
    <property type="match status" value="1"/>
</dbReference>
<dbReference type="PIRSF" id="PIRSF004803">
    <property type="entry name" value="RnjA"/>
    <property type="match status" value="1"/>
</dbReference>
<proteinExistence type="inferred from homology"/>
<evidence type="ECO:0000259" key="10">
    <source>
        <dbReference type="SMART" id="SM00849"/>
    </source>
</evidence>
<evidence type="ECO:0000256" key="5">
    <source>
        <dbReference type="ARBA" id="ARBA00022801"/>
    </source>
</evidence>
<dbReference type="InterPro" id="IPR004613">
    <property type="entry name" value="RNase_J"/>
</dbReference>
<evidence type="ECO:0000256" key="7">
    <source>
        <dbReference type="ARBA" id="ARBA00022839"/>
    </source>
</evidence>
<dbReference type="InterPro" id="IPR011108">
    <property type="entry name" value="RMMBL"/>
</dbReference>
<comment type="function">
    <text evidence="9">An RNase that has 5'-3' exonuclease and possibly endonuclease activity. Involved in maturation of rRNA and in some organisms also mRNA maturation and/or decay.</text>
</comment>
<feature type="binding site" evidence="9">
    <location>
        <begin position="362"/>
        <end position="366"/>
    </location>
    <ligand>
        <name>substrate</name>
    </ligand>
</feature>
<keyword evidence="1 9" id="KW-0963">Cytoplasm</keyword>
<protein>
    <recommendedName>
        <fullName evidence="9">Ribonuclease J</fullName>
        <shortName evidence="9">RNase J</shortName>
        <ecNumber evidence="9">3.1.-.-</ecNumber>
    </recommendedName>
</protein>
<keyword evidence="9" id="KW-0698">rRNA processing</keyword>
<accession>A0ABV4K8N3</accession>
<dbReference type="InterPro" id="IPR030854">
    <property type="entry name" value="RNase_J_bac"/>
</dbReference>
<evidence type="ECO:0000256" key="3">
    <source>
        <dbReference type="ARBA" id="ARBA00022723"/>
    </source>
</evidence>
<dbReference type="PROSITE" id="PS01292">
    <property type="entry name" value="UPF0036"/>
    <property type="match status" value="1"/>
</dbReference>
<dbReference type="EMBL" id="JBGLYH010000067">
    <property type="protein sequence ID" value="MEZ7198400.1"/>
    <property type="molecule type" value="Genomic_DNA"/>
</dbReference>
<dbReference type="HAMAP" id="MF_01491">
    <property type="entry name" value="RNase_J_bact"/>
    <property type="match status" value="1"/>
</dbReference>
<keyword evidence="8 9" id="KW-0694">RNA-binding</keyword>
<gene>
    <name evidence="9" type="primary">rnj</name>
    <name evidence="11" type="ORF">AB6M95_16745</name>
</gene>
<dbReference type="PANTHER" id="PTHR43694:SF1">
    <property type="entry name" value="RIBONUCLEASE J"/>
    <property type="match status" value="1"/>
</dbReference>
<dbReference type="Pfam" id="PF07521">
    <property type="entry name" value="RMMBL"/>
    <property type="match status" value="1"/>
</dbReference>
<comment type="subunit">
    <text evidence="9">Homodimer, may be a subunit of the RNA degradosome.</text>
</comment>
<dbReference type="InterPro" id="IPR055132">
    <property type="entry name" value="RNase_J_b_CASP"/>
</dbReference>
<dbReference type="InterPro" id="IPR042173">
    <property type="entry name" value="RNase_J_2"/>
</dbReference>
<reference evidence="11 12" key="1">
    <citation type="submission" date="2024-08" db="EMBL/GenBank/DDBJ databases">
        <title>Sulfate-reducing bacteria isolated from formation water of the oil field in Kazakhstan and description of Pseudodesulfovibrio sp.</title>
        <authorList>
            <person name="Bidzhieva S.K."/>
            <person name="Tourova T.P."/>
            <person name="Grouzdev D.S."/>
            <person name="Beletsky A.V."/>
            <person name="Sokolova D.S."/>
            <person name="Samigullina S.R."/>
            <person name="Poltaraus A.B."/>
            <person name="Avtukh A.N."/>
            <person name="Tereshina V.M."/>
            <person name="Zhaparov N.S."/>
            <person name="Mardanov A.V."/>
            <person name="Nazina T.N."/>
        </authorList>
    </citation>
    <scope>NUCLEOTIDE SEQUENCE [LARGE SCALE GENOMIC DNA]</scope>
    <source>
        <strain evidence="11 12">9FUS</strain>
    </source>
</reference>
<dbReference type="EC" id="3.1.-.-" evidence="9"/>
<dbReference type="Gene3D" id="3.40.50.10710">
    <property type="entry name" value="Metallo-hydrolase/oxidoreductase"/>
    <property type="match status" value="1"/>
</dbReference>
<dbReference type="GO" id="GO:0016787">
    <property type="term" value="F:hydrolase activity"/>
    <property type="evidence" value="ECO:0007669"/>
    <property type="project" value="UniProtKB-KW"/>
</dbReference>
<dbReference type="NCBIfam" id="TIGR00649">
    <property type="entry name" value="MG423"/>
    <property type="match status" value="1"/>
</dbReference>
<dbReference type="PANTHER" id="PTHR43694">
    <property type="entry name" value="RIBONUCLEASE J"/>
    <property type="match status" value="1"/>
</dbReference>
<comment type="caution">
    <text evidence="11">The sequence shown here is derived from an EMBL/GenBank/DDBJ whole genome shotgun (WGS) entry which is preliminary data.</text>
</comment>
<keyword evidence="7 9" id="KW-0269">Exonuclease</keyword>
<comment type="subcellular location">
    <subcellularLocation>
        <location evidence="9">Cytoplasm</location>
    </subcellularLocation>
</comment>
<keyword evidence="2 9" id="KW-0540">Nuclease</keyword>
<keyword evidence="12" id="KW-1185">Reference proteome</keyword>
<keyword evidence="3" id="KW-0479">Metal-binding</keyword>
<dbReference type="Gene3D" id="3.60.15.10">
    <property type="entry name" value="Ribonuclease Z/Hydroxyacylglutathione hydrolase-like"/>
    <property type="match status" value="1"/>
</dbReference>
<dbReference type="Pfam" id="PF00753">
    <property type="entry name" value="Lactamase_B"/>
    <property type="match status" value="1"/>
</dbReference>
<dbReference type="Pfam" id="PF22505">
    <property type="entry name" value="RNase_J_b_CASP"/>
    <property type="match status" value="1"/>
</dbReference>
<evidence type="ECO:0000256" key="9">
    <source>
        <dbReference type="HAMAP-Rule" id="MF_01491"/>
    </source>
</evidence>